<feature type="region of interest" description="Disordered" evidence="14">
    <location>
        <begin position="247"/>
        <end position="287"/>
    </location>
</feature>
<dbReference type="PANTHER" id="PTHR15929:SF0">
    <property type="entry name" value="STORE-OPERATED CALCIUM ENTRY-ASSOCIATED REGULATORY FACTOR"/>
    <property type="match status" value="1"/>
</dbReference>
<comment type="subcellular location">
    <subcellularLocation>
        <location evidence="1">Endoplasmic reticulum membrane</location>
        <topology evidence="1">Single-pass type I membrane protein</topology>
    </subcellularLocation>
</comment>
<comment type="similarity">
    <text evidence="2">Belongs to the SARAF family.</text>
</comment>
<protein>
    <recommendedName>
        <fullName evidence="3">Store-operated calcium entry-associated regulatory factor</fullName>
    </recommendedName>
    <alternativeName>
        <fullName evidence="13">Transmembrane protein 66</fullName>
    </alternativeName>
</protein>
<keyword evidence="7" id="KW-0732">Signal</keyword>
<evidence type="ECO:0000256" key="6">
    <source>
        <dbReference type="ARBA" id="ARBA00022692"/>
    </source>
</evidence>
<organism evidence="16 17">
    <name type="scientific">Steinernema hermaphroditum</name>
    <dbReference type="NCBI Taxonomy" id="289476"/>
    <lineage>
        <taxon>Eukaryota</taxon>
        <taxon>Metazoa</taxon>
        <taxon>Ecdysozoa</taxon>
        <taxon>Nematoda</taxon>
        <taxon>Chromadorea</taxon>
        <taxon>Rhabditida</taxon>
        <taxon>Tylenchina</taxon>
        <taxon>Panagrolaimomorpha</taxon>
        <taxon>Strongyloidoidea</taxon>
        <taxon>Steinernematidae</taxon>
        <taxon>Steinernema</taxon>
    </lineage>
</organism>
<evidence type="ECO:0000256" key="8">
    <source>
        <dbReference type="ARBA" id="ARBA00022824"/>
    </source>
</evidence>
<keyword evidence="5" id="KW-0109">Calcium transport</keyword>
<feature type="compositionally biased region" description="Pro residues" evidence="14">
    <location>
        <begin position="182"/>
        <end position="199"/>
    </location>
</feature>
<keyword evidence="6 15" id="KW-0812">Transmembrane</keyword>
<evidence type="ECO:0000256" key="12">
    <source>
        <dbReference type="ARBA" id="ARBA00023136"/>
    </source>
</evidence>
<feature type="compositionally biased region" description="Low complexity" evidence="14">
    <location>
        <begin position="260"/>
        <end position="279"/>
    </location>
</feature>
<keyword evidence="12 15" id="KW-0472">Membrane</keyword>
<keyword evidence="8" id="KW-0256">Endoplasmic reticulum</keyword>
<sequence length="287" mass="30882">MVRLKVTHLIALFALLSVATCVSYRKILLSQVQVLTLSNGAYTTARRGNPIPQIKCIGGSAYNRFTPKSVQCYNRGSDGVDVQWECKADMPKKYRFGQISVSCEGFDHPGDPYVLHGSCGLEYNLEYNDDYKSSDSSDSVLFYIVLILFALFIVYIFIRGPVRDAPDGGFNGHGGPGYPGGGGPPPPGFHPPPSAPPPYTSADPNTKRYQSSSGTAGAYEPGFWTGAGLGALGGYMFGSSSNQRRRYQADYDTYNDPGPSTSGAYHRSSSSSNSTHTSTGFGGTSRR</sequence>
<feature type="compositionally biased region" description="Gly residues" evidence="14">
    <location>
        <begin position="169"/>
        <end position="181"/>
    </location>
</feature>
<comment type="caution">
    <text evidence="16">The sequence shown here is derived from an EMBL/GenBank/DDBJ whole genome shotgun (WGS) entry which is preliminary data.</text>
</comment>
<dbReference type="Pfam" id="PF06682">
    <property type="entry name" value="SARAF"/>
    <property type="match status" value="1"/>
</dbReference>
<feature type="region of interest" description="Disordered" evidence="14">
    <location>
        <begin position="169"/>
        <end position="214"/>
    </location>
</feature>
<dbReference type="PANTHER" id="PTHR15929">
    <property type="entry name" value="STORE-OPERATED CALCIUM ENTRY-ASSOCIATED REGULATORY FACTOR"/>
    <property type="match status" value="1"/>
</dbReference>
<evidence type="ECO:0000256" key="1">
    <source>
        <dbReference type="ARBA" id="ARBA00004115"/>
    </source>
</evidence>
<dbReference type="GO" id="GO:2001256">
    <property type="term" value="P:regulation of store-operated calcium entry"/>
    <property type="evidence" value="ECO:0007669"/>
    <property type="project" value="InterPro"/>
</dbReference>
<evidence type="ECO:0000256" key="7">
    <source>
        <dbReference type="ARBA" id="ARBA00022729"/>
    </source>
</evidence>
<keyword evidence="4" id="KW-0813">Transport</keyword>
<evidence type="ECO:0000256" key="11">
    <source>
        <dbReference type="ARBA" id="ARBA00023065"/>
    </source>
</evidence>
<evidence type="ECO:0000256" key="15">
    <source>
        <dbReference type="SAM" id="Phobius"/>
    </source>
</evidence>
<accession>A0AA39LEI0</accession>
<feature type="transmembrane region" description="Helical" evidence="15">
    <location>
        <begin position="140"/>
        <end position="158"/>
    </location>
</feature>
<evidence type="ECO:0000256" key="4">
    <source>
        <dbReference type="ARBA" id="ARBA00022448"/>
    </source>
</evidence>
<evidence type="ECO:0000256" key="5">
    <source>
        <dbReference type="ARBA" id="ARBA00022568"/>
    </source>
</evidence>
<keyword evidence="10 15" id="KW-1133">Transmembrane helix</keyword>
<proteinExistence type="inferred from homology"/>
<dbReference type="GO" id="GO:0005789">
    <property type="term" value="C:endoplasmic reticulum membrane"/>
    <property type="evidence" value="ECO:0007669"/>
    <property type="project" value="UniProtKB-SubCell"/>
</dbReference>
<dbReference type="GO" id="GO:0006816">
    <property type="term" value="P:calcium ion transport"/>
    <property type="evidence" value="ECO:0007669"/>
    <property type="project" value="UniProtKB-KW"/>
</dbReference>
<evidence type="ECO:0000256" key="14">
    <source>
        <dbReference type="SAM" id="MobiDB-lite"/>
    </source>
</evidence>
<evidence type="ECO:0000256" key="2">
    <source>
        <dbReference type="ARBA" id="ARBA00006833"/>
    </source>
</evidence>
<name>A0AA39LEI0_9BILA</name>
<dbReference type="Proteomes" id="UP001175271">
    <property type="component" value="Unassembled WGS sequence"/>
</dbReference>
<evidence type="ECO:0000313" key="16">
    <source>
        <dbReference type="EMBL" id="KAK0394220.1"/>
    </source>
</evidence>
<keyword evidence="9" id="KW-0106">Calcium</keyword>
<evidence type="ECO:0000313" key="17">
    <source>
        <dbReference type="Proteomes" id="UP001175271"/>
    </source>
</evidence>
<gene>
    <name evidence="16" type="ORF">QR680_000629</name>
</gene>
<evidence type="ECO:0000256" key="9">
    <source>
        <dbReference type="ARBA" id="ARBA00022837"/>
    </source>
</evidence>
<dbReference type="InterPro" id="IPR009567">
    <property type="entry name" value="SARAF"/>
</dbReference>
<dbReference type="EMBL" id="JAUCMV010000005">
    <property type="protein sequence ID" value="KAK0394220.1"/>
    <property type="molecule type" value="Genomic_DNA"/>
</dbReference>
<evidence type="ECO:0000256" key="3">
    <source>
        <dbReference type="ARBA" id="ARBA00016584"/>
    </source>
</evidence>
<evidence type="ECO:0000256" key="10">
    <source>
        <dbReference type="ARBA" id="ARBA00022989"/>
    </source>
</evidence>
<keyword evidence="11" id="KW-0406">Ion transport</keyword>
<keyword evidence="17" id="KW-1185">Reference proteome</keyword>
<dbReference type="AlphaFoldDB" id="A0AA39LEI0"/>
<evidence type="ECO:0000256" key="13">
    <source>
        <dbReference type="ARBA" id="ARBA00031116"/>
    </source>
</evidence>
<reference evidence="16" key="1">
    <citation type="submission" date="2023-06" db="EMBL/GenBank/DDBJ databases">
        <title>Genomic analysis of the entomopathogenic nematode Steinernema hermaphroditum.</title>
        <authorList>
            <person name="Schwarz E.M."/>
            <person name="Heppert J.K."/>
            <person name="Baniya A."/>
            <person name="Schwartz H.T."/>
            <person name="Tan C.-H."/>
            <person name="Antoshechkin I."/>
            <person name="Sternberg P.W."/>
            <person name="Goodrich-Blair H."/>
            <person name="Dillman A.R."/>
        </authorList>
    </citation>
    <scope>NUCLEOTIDE SEQUENCE</scope>
    <source>
        <strain evidence="16">PS9179</strain>
        <tissue evidence="16">Whole animal</tissue>
    </source>
</reference>